<keyword evidence="2" id="KW-1185">Reference proteome</keyword>
<reference evidence="2" key="1">
    <citation type="journal article" date="2023" name="Nat. Plants">
        <title>Single-cell RNA sequencing provides a high-resolution roadmap for understanding the multicellular compartmentation of specialized metabolism.</title>
        <authorList>
            <person name="Sun S."/>
            <person name="Shen X."/>
            <person name="Li Y."/>
            <person name="Li Y."/>
            <person name="Wang S."/>
            <person name="Li R."/>
            <person name="Zhang H."/>
            <person name="Shen G."/>
            <person name="Guo B."/>
            <person name="Wei J."/>
            <person name="Xu J."/>
            <person name="St-Pierre B."/>
            <person name="Chen S."/>
            <person name="Sun C."/>
        </authorList>
    </citation>
    <scope>NUCLEOTIDE SEQUENCE [LARGE SCALE GENOMIC DNA]</scope>
</reference>
<dbReference type="Proteomes" id="UP001060085">
    <property type="component" value="Linkage Group LG08"/>
</dbReference>
<evidence type="ECO:0000313" key="2">
    <source>
        <dbReference type="Proteomes" id="UP001060085"/>
    </source>
</evidence>
<proteinExistence type="predicted"/>
<protein>
    <submittedName>
        <fullName evidence="1">Uncharacterized protein</fullName>
    </submittedName>
</protein>
<comment type="caution">
    <text evidence="1">The sequence shown here is derived from an EMBL/GenBank/DDBJ whole genome shotgun (WGS) entry which is preliminary data.</text>
</comment>
<accession>A0ACB9ZQR3</accession>
<organism evidence="1 2">
    <name type="scientific">Catharanthus roseus</name>
    <name type="common">Madagascar periwinkle</name>
    <name type="synonym">Vinca rosea</name>
    <dbReference type="NCBI Taxonomy" id="4058"/>
    <lineage>
        <taxon>Eukaryota</taxon>
        <taxon>Viridiplantae</taxon>
        <taxon>Streptophyta</taxon>
        <taxon>Embryophyta</taxon>
        <taxon>Tracheophyta</taxon>
        <taxon>Spermatophyta</taxon>
        <taxon>Magnoliopsida</taxon>
        <taxon>eudicotyledons</taxon>
        <taxon>Gunneridae</taxon>
        <taxon>Pentapetalae</taxon>
        <taxon>asterids</taxon>
        <taxon>lamiids</taxon>
        <taxon>Gentianales</taxon>
        <taxon>Apocynaceae</taxon>
        <taxon>Rauvolfioideae</taxon>
        <taxon>Vinceae</taxon>
        <taxon>Catharanthinae</taxon>
        <taxon>Catharanthus</taxon>
    </lineage>
</organism>
<evidence type="ECO:0000313" key="1">
    <source>
        <dbReference type="EMBL" id="KAI5649783.1"/>
    </source>
</evidence>
<gene>
    <name evidence="1" type="ORF">M9H77_35788</name>
</gene>
<dbReference type="EMBL" id="CM044708">
    <property type="protein sequence ID" value="KAI5649783.1"/>
    <property type="molecule type" value="Genomic_DNA"/>
</dbReference>
<sequence>MIQVHPGLLPNHRLYLLDLDLPSHHICLTPMYHIVYDPYLVAPTVRPHMPYRSSAQEPLTKFSGPPDSLYSTHAYTARDYGVSSSELFMGRQSVDLRFEEDERADDGGDGNDDDDDENDGDEEQPVPVAPASGSDGRPRHGKGRGLTGRPRNKKLDKACDVPAPTQRKRVKASNWEQTWPA</sequence>
<name>A0ACB9ZQR3_CATRO</name>